<sequence>MYSQTLGELLDSWDSLNSLHRFFLSYQIEDSSTTLKAIQEHRHQASVYPASHTDIYLADIVFFIIGDTVPERRPQAFNGLYLGALDHNYVMNDISILVFKTWELKPGSQGKPYVDLSEQGTAQLLVGSNPGPPEIDDPK</sequence>
<evidence type="ECO:0000313" key="2">
    <source>
        <dbReference type="Proteomes" id="UP001165960"/>
    </source>
</evidence>
<reference evidence="1" key="1">
    <citation type="submission" date="2022-04" db="EMBL/GenBank/DDBJ databases">
        <title>Genome of the entomopathogenic fungus Entomophthora muscae.</title>
        <authorList>
            <person name="Elya C."/>
            <person name="Lovett B.R."/>
            <person name="Lee E."/>
            <person name="Macias A.M."/>
            <person name="Hajek A.E."/>
            <person name="De Bivort B.L."/>
            <person name="Kasson M.T."/>
            <person name="De Fine Licht H.H."/>
            <person name="Stajich J.E."/>
        </authorList>
    </citation>
    <scope>NUCLEOTIDE SEQUENCE</scope>
    <source>
        <strain evidence="1">Berkeley</strain>
    </source>
</reference>
<evidence type="ECO:0000313" key="1">
    <source>
        <dbReference type="EMBL" id="KAJ9088481.1"/>
    </source>
</evidence>
<name>A0ACC2UPQ3_9FUNG</name>
<gene>
    <name evidence="1" type="ORF">DSO57_1022706</name>
</gene>
<protein>
    <submittedName>
        <fullName evidence="1">Uncharacterized protein</fullName>
    </submittedName>
</protein>
<dbReference type="EMBL" id="QTSX02000115">
    <property type="protein sequence ID" value="KAJ9088481.1"/>
    <property type="molecule type" value="Genomic_DNA"/>
</dbReference>
<comment type="caution">
    <text evidence="1">The sequence shown here is derived from an EMBL/GenBank/DDBJ whole genome shotgun (WGS) entry which is preliminary data.</text>
</comment>
<accession>A0ACC2UPQ3</accession>
<organism evidence="1 2">
    <name type="scientific">Entomophthora muscae</name>
    <dbReference type="NCBI Taxonomy" id="34485"/>
    <lineage>
        <taxon>Eukaryota</taxon>
        <taxon>Fungi</taxon>
        <taxon>Fungi incertae sedis</taxon>
        <taxon>Zoopagomycota</taxon>
        <taxon>Entomophthoromycotina</taxon>
        <taxon>Entomophthoromycetes</taxon>
        <taxon>Entomophthorales</taxon>
        <taxon>Entomophthoraceae</taxon>
        <taxon>Entomophthora</taxon>
    </lineage>
</organism>
<dbReference type="Proteomes" id="UP001165960">
    <property type="component" value="Unassembled WGS sequence"/>
</dbReference>
<proteinExistence type="predicted"/>
<keyword evidence="2" id="KW-1185">Reference proteome</keyword>